<name>A0A2U0T592_9PAST</name>
<evidence type="ECO:0000256" key="2">
    <source>
        <dbReference type="ARBA" id="ARBA00022679"/>
    </source>
</evidence>
<dbReference type="Proteomes" id="UP000245909">
    <property type="component" value="Unassembled WGS sequence"/>
</dbReference>
<dbReference type="PANTHER" id="PTHR10629:SF52">
    <property type="entry name" value="DNA (CYTOSINE-5)-METHYLTRANSFERASE 1"/>
    <property type="match status" value="1"/>
</dbReference>
<protein>
    <recommendedName>
        <fullName evidence="7">Methyltransferase</fullName>
        <ecNumber evidence="7">2.1.1.-</ecNumber>
    </recommendedName>
</protein>
<sequence length="482" mass="54991">MKLLDLFCGAGGLSYGFEQAGFEIALGVDINAAALETFQKNHRNTQILCGDLTSDELKQQIINQAKRLDISGILGGPPCQGFSMKGKKLGLNDERNFLFREYLKIVETIQPDFIVMENVKALVNTANGYFLEQIESELKRLGLQPKIKVLNARNFGVPQNRERVFIVAMRKQAFDFNRLPETSKASITVRDAISDLHFLASGKGEFEQDFRLPKSSEYQCEMRQNAKKLFNHQATNHSKIALDKLKMIPPEGDKSSLPKELHGKQQFVHHIITDPPYSISAENQFHTMKNPRQGVNFGEWDRNFDPTAWLDVAFPILDINGSLIIFCSYKFISHIGNKVEQLGGVVKDILVWQKANPMPRNINRRYVQDMEFAIWAVKSKRSKWVFNKPDGVPYQRAFFKTPTLLGKERTAHPTQKPVSLMKDIIQIHTNSNELIFDPFMGVGSTGVASLILERQFIGCEREKDWFELARQRLVNLNLFQII</sequence>
<comment type="similarity">
    <text evidence="6">Belongs to the class I-like SAM-binding methyltransferase superfamily. C5-methyltransferase family.</text>
</comment>
<dbReference type="InterPro" id="IPR018117">
    <property type="entry name" value="C5_DNA_meth_AS"/>
</dbReference>
<evidence type="ECO:0000256" key="1">
    <source>
        <dbReference type="ARBA" id="ARBA00022603"/>
    </source>
</evidence>
<proteinExistence type="inferred from homology"/>
<feature type="domain" description="DNA methylase N-4/N-6" evidence="8">
    <location>
        <begin position="268"/>
        <end position="469"/>
    </location>
</feature>
<dbReference type="InterPro" id="IPR029063">
    <property type="entry name" value="SAM-dependent_MTases_sf"/>
</dbReference>
<keyword evidence="1 6" id="KW-0489">Methyltransferase</keyword>
<dbReference type="EMBL" id="QENU01000007">
    <property type="protein sequence ID" value="PVX38781.1"/>
    <property type="molecule type" value="Genomic_DNA"/>
</dbReference>
<comment type="catalytic activity">
    <reaction evidence="5">
        <text>a 2'-deoxycytidine in DNA + S-adenosyl-L-methionine = a 5-methyl-2'-deoxycytidine in DNA + S-adenosyl-L-homocysteine + H(+)</text>
        <dbReference type="Rhea" id="RHEA:13681"/>
        <dbReference type="Rhea" id="RHEA-COMP:11369"/>
        <dbReference type="Rhea" id="RHEA-COMP:11370"/>
        <dbReference type="ChEBI" id="CHEBI:15378"/>
        <dbReference type="ChEBI" id="CHEBI:57856"/>
        <dbReference type="ChEBI" id="CHEBI:59789"/>
        <dbReference type="ChEBI" id="CHEBI:85452"/>
        <dbReference type="ChEBI" id="CHEBI:85454"/>
        <dbReference type="EC" id="2.1.1.37"/>
    </reaction>
</comment>
<evidence type="ECO:0000256" key="6">
    <source>
        <dbReference type="PROSITE-ProRule" id="PRU01016"/>
    </source>
</evidence>
<comment type="similarity">
    <text evidence="7">Belongs to the N(4)/N(6)-methyltransferase family.</text>
</comment>
<dbReference type="OrthoDB" id="9813719at2"/>
<dbReference type="InterPro" id="IPR050390">
    <property type="entry name" value="C5-Methyltransferase"/>
</dbReference>
<comment type="caution">
    <text evidence="9">The sequence shown here is derived from an EMBL/GenBank/DDBJ whole genome shotgun (WGS) entry which is preliminary data.</text>
</comment>
<dbReference type="GO" id="GO:0044027">
    <property type="term" value="P:negative regulation of gene expression via chromosomal CpG island methylation"/>
    <property type="evidence" value="ECO:0007669"/>
    <property type="project" value="TreeGrafter"/>
</dbReference>
<accession>A0A2U0T592</accession>
<keyword evidence="3 6" id="KW-0949">S-adenosyl-L-methionine</keyword>
<evidence type="ECO:0000313" key="10">
    <source>
        <dbReference type="Proteomes" id="UP000245909"/>
    </source>
</evidence>
<dbReference type="InterPro" id="IPR001091">
    <property type="entry name" value="RM_Methyltransferase"/>
</dbReference>
<dbReference type="NCBIfam" id="TIGR00675">
    <property type="entry name" value="dcm"/>
    <property type="match status" value="1"/>
</dbReference>
<keyword evidence="10" id="KW-1185">Reference proteome</keyword>
<dbReference type="PROSITE" id="PS51679">
    <property type="entry name" value="SAM_MT_C5"/>
    <property type="match status" value="1"/>
</dbReference>
<gene>
    <name evidence="9" type="ORF">C8D76_1072</name>
</gene>
<feature type="active site" evidence="6">
    <location>
        <position position="79"/>
    </location>
</feature>
<dbReference type="GO" id="GO:0003677">
    <property type="term" value="F:DNA binding"/>
    <property type="evidence" value="ECO:0007669"/>
    <property type="project" value="InterPro"/>
</dbReference>
<dbReference type="GO" id="GO:0032259">
    <property type="term" value="P:methylation"/>
    <property type="evidence" value="ECO:0007669"/>
    <property type="project" value="UniProtKB-KW"/>
</dbReference>
<dbReference type="GO" id="GO:0009307">
    <property type="term" value="P:DNA restriction-modification system"/>
    <property type="evidence" value="ECO:0007669"/>
    <property type="project" value="UniProtKB-KW"/>
</dbReference>
<dbReference type="Pfam" id="PF00145">
    <property type="entry name" value="DNA_methylase"/>
    <property type="match status" value="1"/>
</dbReference>
<dbReference type="Gene3D" id="3.40.50.150">
    <property type="entry name" value="Vaccinia Virus protein VP39"/>
    <property type="match status" value="2"/>
</dbReference>
<dbReference type="Pfam" id="PF01555">
    <property type="entry name" value="N6_N4_Mtase"/>
    <property type="match status" value="1"/>
</dbReference>
<dbReference type="RefSeq" id="WP_116631860.1">
    <property type="nucleotide sequence ID" value="NZ_QENU01000007.1"/>
</dbReference>
<dbReference type="InterPro" id="IPR002941">
    <property type="entry name" value="DNA_methylase_N4/N6"/>
</dbReference>
<keyword evidence="2 6" id="KW-0808">Transferase</keyword>
<organism evidence="9 10">
    <name type="scientific">Alitibacter langaaensis DSM 22999</name>
    <dbReference type="NCBI Taxonomy" id="1122935"/>
    <lineage>
        <taxon>Bacteria</taxon>
        <taxon>Pseudomonadati</taxon>
        <taxon>Pseudomonadota</taxon>
        <taxon>Gammaproteobacteria</taxon>
        <taxon>Pasteurellales</taxon>
        <taxon>Pasteurellaceae</taxon>
        <taxon>Alitibacter</taxon>
    </lineage>
</organism>
<dbReference type="EC" id="2.1.1.-" evidence="7"/>
<dbReference type="GO" id="GO:0008170">
    <property type="term" value="F:N-methyltransferase activity"/>
    <property type="evidence" value="ECO:0007669"/>
    <property type="project" value="InterPro"/>
</dbReference>
<evidence type="ECO:0000256" key="5">
    <source>
        <dbReference type="ARBA" id="ARBA00047422"/>
    </source>
</evidence>
<evidence type="ECO:0000256" key="7">
    <source>
        <dbReference type="RuleBase" id="RU362026"/>
    </source>
</evidence>
<dbReference type="GO" id="GO:0003886">
    <property type="term" value="F:DNA (cytosine-5-)-methyltransferase activity"/>
    <property type="evidence" value="ECO:0007669"/>
    <property type="project" value="UniProtKB-EC"/>
</dbReference>
<evidence type="ECO:0000256" key="4">
    <source>
        <dbReference type="ARBA" id="ARBA00022747"/>
    </source>
</evidence>
<dbReference type="PROSITE" id="PS00094">
    <property type="entry name" value="C5_MTASE_1"/>
    <property type="match status" value="1"/>
</dbReference>
<evidence type="ECO:0000256" key="3">
    <source>
        <dbReference type="ARBA" id="ARBA00022691"/>
    </source>
</evidence>
<evidence type="ECO:0000259" key="8">
    <source>
        <dbReference type="Pfam" id="PF01555"/>
    </source>
</evidence>
<reference evidence="9 10" key="1">
    <citation type="submission" date="2018-05" db="EMBL/GenBank/DDBJ databases">
        <title>Genomic Encyclopedia of Type Strains, Phase IV (KMG-IV): sequencing the most valuable type-strain genomes for metagenomic binning, comparative biology and taxonomic classification.</title>
        <authorList>
            <person name="Goeker M."/>
        </authorList>
    </citation>
    <scope>NUCLEOTIDE SEQUENCE [LARGE SCALE GENOMIC DNA]</scope>
    <source>
        <strain evidence="9 10">DSM 22999</strain>
    </source>
</reference>
<dbReference type="PRINTS" id="PR00508">
    <property type="entry name" value="S21N4MTFRASE"/>
</dbReference>
<dbReference type="PANTHER" id="PTHR10629">
    <property type="entry name" value="CYTOSINE-SPECIFIC METHYLTRANSFERASE"/>
    <property type="match status" value="1"/>
</dbReference>
<dbReference type="AlphaFoldDB" id="A0A2U0T592"/>
<dbReference type="InterPro" id="IPR001525">
    <property type="entry name" value="C5_MeTfrase"/>
</dbReference>
<keyword evidence="4" id="KW-0680">Restriction system</keyword>
<evidence type="ECO:0000313" key="9">
    <source>
        <dbReference type="EMBL" id="PVX38781.1"/>
    </source>
</evidence>
<dbReference type="SUPFAM" id="SSF53335">
    <property type="entry name" value="S-adenosyl-L-methionine-dependent methyltransferases"/>
    <property type="match status" value="2"/>
</dbReference>